<dbReference type="EMBL" id="AGNL01009445">
    <property type="protein sequence ID" value="EJK69866.1"/>
    <property type="molecule type" value="Genomic_DNA"/>
</dbReference>
<organism evidence="2 3">
    <name type="scientific">Thalassiosira oceanica</name>
    <name type="common">Marine diatom</name>
    <dbReference type="NCBI Taxonomy" id="159749"/>
    <lineage>
        <taxon>Eukaryota</taxon>
        <taxon>Sar</taxon>
        <taxon>Stramenopiles</taxon>
        <taxon>Ochrophyta</taxon>
        <taxon>Bacillariophyta</taxon>
        <taxon>Coscinodiscophyceae</taxon>
        <taxon>Thalassiosirophycidae</taxon>
        <taxon>Thalassiosirales</taxon>
        <taxon>Thalassiosiraceae</taxon>
        <taxon>Thalassiosira</taxon>
    </lineage>
</organism>
<evidence type="ECO:0000313" key="2">
    <source>
        <dbReference type="EMBL" id="EJK69866.1"/>
    </source>
</evidence>
<dbReference type="AlphaFoldDB" id="K0T8Y9"/>
<gene>
    <name evidence="2" type="ORF">THAOC_08838</name>
</gene>
<dbReference type="Proteomes" id="UP000266841">
    <property type="component" value="Unassembled WGS sequence"/>
</dbReference>
<reference evidence="2 3" key="1">
    <citation type="journal article" date="2012" name="Genome Biol.">
        <title>Genome and low-iron response of an oceanic diatom adapted to chronic iron limitation.</title>
        <authorList>
            <person name="Lommer M."/>
            <person name="Specht M."/>
            <person name="Roy A.S."/>
            <person name="Kraemer L."/>
            <person name="Andreson R."/>
            <person name="Gutowska M.A."/>
            <person name="Wolf J."/>
            <person name="Bergner S.V."/>
            <person name="Schilhabel M.B."/>
            <person name="Klostermeier U.C."/>
            <person name="Beiko R.G."/>
            <person name="Rosenstiel P."/>
            <person name="Hippler M."/>
            <person name="Laroche J."/>
        </authorList>
    </citation>
    <scope>NUCLEOTIDE SEQUENCE [LARGE SCALE GENOMIC DNA]</scope>
    <source>
        <strain evidence="2 3">CCMP1005</strain>
    </source>
</reference>
<feature type="compositionally biased region" description="Low complexity" evidence="1">
    <location>
        <begin position="62"/>
        <end position="73"/>
    </location>
</feature>
<evidence type="ECO:0000256" key="1">
    <source>
        <dbReference type="SAM" id="MobiDB-lite"/>
    </source>
</evidence>
<accession>K0T8Y9</accession>
<feature type="region of interest" description="Disordered" evidence="1">
    <location>
        <begin position="1"/>
        <end position="133"/>
    </location>
</feature>
<comment type="caution">
    <text evidence="2">The sequence shown here is derived from an EMBL/GenBank/DDBJ whole genome shotgun (WGS) entry which is preliminary data.</text>
</comment>
<name>K0T8Y9_THAOC</name>
<protein>
    <submittedName>
        <fullName evidence="2">Uncharacterized protein</fullName>
    </submittedName>
</protein>
<evidence type="ECO:0000313" key="3">
    <source>
        <dbReference type="Proteomes" id="UP000266841"/>
    </source>
</evidence>
<sequence length="133" mass="13812">DRGEGERRLVEERRVVRVGDVVGPRAHGGPGGARRGPARLPRRLPRGGRLRDPGGGAGRTAGRGPAPRRSGTATSSAPCPCRTAGTASRTPSGRTSSARDSSCATSRWFRSSGAPGTPPRDPHRSAPRRGACM</sequence>
<feature type="compositionally biased region" description="Polar residues" evidence="1">
    <location>
        <begin position="85"/>
        <end position="109"/>
    </location>
</feature>
<keyword evidence="3" id="KW-1185">Reference proteome</keyword>
<proteinExistence type="predicted"/>
<feature type="compositionally biased region" description="Basic and acidic residues" evidence="1">
    <location>
        <begin position="1"/>
        <end position="17"/>
    </location>
</feature>
<feature type="compositionally biased region" description="Basic residues" evidence="1">
    <location>
        <begin position="36"/>
        <end position="48"/>
    </location>
</feature>
<feature type="non-terminal residue" evidence="2">
    <location>
        <position position="1"/>
    </location>
</feature>